<gene>
    <name evidence="18" type="ORF">BDN70DRAFT_885232</name>
</gene>
<dbReference type="GO" id="GO:0004131">
    <property type="term" value="F:cytosine deaminase activity"/>
    <property type="evidence" value="ECO:0007669"/>
    <property type="project" value="UniProtKB-EC"/>
</dbReference>
<evidence type="ECO:0000256" key="8">
    <source>
        <dbReference type="ARBA" id="ARBA00022801"/>
    </source>
</evidence>
<evidence type="ECO:0000256" key="1">
    <source>
        <dbReference type="ARBA" id="ARBA00001947"/>
    </source>
</evidence>
<comment type="caution">
    <text evidence="18">The sequence shown here is derived from an EMBL/GenBank/DDBJ whole genome shotgun (WGS) entry which is preliminary data.</text>
</comment>
<dbReference type="GO" id="GO:0005737">
    <property type="term" value="C:cytoplasm"/>
    <property type="evidence" value="ECO:0007669"/>
    <property type="project" value="UniProtKB-SubCell"/>
</dbReference>
<evidence type="ECO:0000256" key="12">
    <source>
        <dbReference type="ARBA" id="ARBA00056232"/>
    </source>
</evidence>
<comment type="pathway">
    <text evidence="13">Pyrimidine metabolism; UMP biosynthesis via salvage pathway; uracil from cytosine: step 1/1.</text>
</comment>
<evidence type="ECO:0000256" key="5">
    <source>
        <dbReference type="ARBA" id="ARBA00011738"/>
    </source>
</evidence>
<protein>
    <recommendedName>
        <fullName evidence="15">Cytosine deaminase</fullName>
        <ecNumber evidence="14">3.5.4.1</ecNumber>
    </recommendedName>
    <alternativeName>
        <fullName evidence="16">Cytosine aminohydrolase</fullName>
    </alternativeName>
</protein>
<comment type="cofactor">
    <cofactor evidence="1">
        <name>Zn(2+)</name>
        <dbReference type="ChEBI" id="CHEBI:29105"/>
    </cofactor>
</comment>
<dbReference type="GO" id="GO:0046087">
    <property type="term" value="P:cytidine metabolic process"/>
    <property type="evidence" value="ECO:0007669"/>
    <property type="project" value="TreeGrafter"/>
</dbReference>
<name>A0A9P5YQN4_9AGAR</name>
<dbReference type="CDD" id="cd01285">
    <property type="entry name" value="nucleoside_deaminase"/>
    <property type="match status" value="1"/>
</dbReference>
<keyword evidence="8" id="KW-0378">Hydrolase</keyword>
<keyword evidence="6" id="KW-0963">Cytoplasm</keyword>
<dbReference type="PROSITE" id="PS51747">
    <property type="entry name" value="CYT_DCMP_DEAMINASES_2"/>
    <property type="match status" value="1"/>
</dbReference>
<keyword evidence="7" id="KW-0479">Metal-binding</keyword>
<dbReference type="SUPFAM" id="SSF53927">
    <property type="entry name" value="Cytidine deaminase-like"/>
    <property type="match status" value="1"/>
</dbReference>
<evidence type="ECO:0000256" key="10">
    <source>
        <dbReference type="ARBA" id="ARBA00023242"/>
    </source>
</evidence>
<dbReference type="GO" id="GO:0008835">
    <property type="term" value="F:diaminohydroxyphosphoribosylaminopyrimidine deaminase activity"/>
    <property type="evidence" value="ECO:0007669"/>
    <property type="project" value="TreeGrafter"/>
</dbReference>
<keyword evidence="10" id="KW-0539">Nucleus</keyword>
<organism evidence="18 19">
    <name type="scientific">Pholiota conissans</name>
    <dbReference type="NCBI Taxonomy" id="109636"/>
    <lineage>
        <taxon>Eukaryota</taxon>
        <taxon>Fungi</taxon>
        <taxon>Dikarya</taxon>
        <taxon>Basidiomycota</taxon>
        <taxon>Agaricomycotina</taxon>
        <taxon>Agaricomycetes</taxon>
        <taxon>Agaricomycetidae</taxon>
        <taxon>Agaricales</taxon>
        <taxon>Agaricineae</taxon>
        <taxon>Strophariaceae</taxon>
        <taxon>Pholiota</taxon>
    </lineage>
</organism>
<dbReference type="GO" id="GO:0008655">
    <property type="term" value="P:pyrimidine-containing compound salvage"/>
    <property type="evidence" value="ECO:0007669"/>
    <property type="project" value="TreeGrafter"/>
</dbReference>
<reference evidence="18" key="1">
    <citation type="submission" date="2020-11" db="EMBL/GenBank/DDBJ databases">
        <authorList>
            <consortium name="DOE Joint Genome Institute"/>
            <person name="Ahrendt S."/>
            <person name="Riley R."/>
            <person name="Andreopoulos W."/>
            <person name="Labutti K."/>
            <person name="Pangilinan J."/>
            <person name="Ruiz-Duenas F.J."/>
            <person name="Barrasa J.M."/>
            <person name="Sanchez-Garcia M."/>
            <person name="Camarero S."/>
            <person name="Miyauchi S."/>
            <person name="Serrano A."/>
            <person name="Linde D."/>
            <person name="Babiker R."/>
            <person name="Drula E."/>
            <person name="Ayuso-Fernandez I."/>
            <person name="Pacheco R."/>
            <person name="Padilla G."/>
            <person name="Ferreira P."/>
            <person name="Barriuso J."/>
            <person name="Kellner H."/>
            <person name="Castanera R."/>
            <person name="Alfaro M."/>
            <person name="Ramirez L."/>
            <person name="Pisabarro A.G."/>
            <person name="Kuo A."/>
            <person name="Tritt A."/>
            <person name="Lipzen A."/>
            <person name="He G."/>
            <person name="Yan M."/>
            <person name="Ng V."/>
            <person name="Cullen D."/>
            <person name="Martin F."/>
            <person name="Rosso M.-N."/>
            <person name="Henrissat B."/>
            <person name="Hibbett D."/>
            <person name="Martinez A.T."/>
            <person name="Grigoriev I.V."/>
        </authorList>
    </citation>
    <scope>NUCLEOTIDE SEQUENCE</scope>
    <source>
        <strain evidence="18">CIRM-BRFM 674</strain>
    </source>
</reference>
<dbReference type="EMBL" id="MU155398">
    <property type="protein sequence ID" value="KAF9474077.1"/>
    <property type="molecule type" value="Genomic_DNA"/>
</dbReference>
<comment type="subcellular location">
    <subcellularLocation>
        <location evidence="3">Cytoplasm</location>
    </subcellularLocation>
    <subcellularLocation>
        <location evidence="2">Nucleus</location>
    </subcellularLocation>
</comment>
<dbReference type="InterPro" id="IPR016192">
    <property type="entry name" value="APOBEC/CMP_deaminase_Zn-bd"/>
</dbReference>
<evidence type="ECO:0000256" key="4">
    <source>
        <dbReference type="ARBA" id="ARBA00006576"/>
    </source>
</evidence>
<dbReference type="Gene3D" id="3.40.140.10">
    <property type="entry name" value="Cytidine Deaminase, domain 2"/>
    <property type="match status" value="1"/>
</dbReference>
<dbReference type="InterPro" id="IPR016193">
    <property type="entry name" value="Cytidine_deaminase-like"/>
</dbReference>
<dbReference type="InterPro" id="IPR002125">
    <property type="entry name" value="CMP_dCMP_dom"/>
</dbReference>
<dbReference type="Pfam" id="PF00383">
    <property type="entry name" value="dCMP_cyt_deam_1"/>
    <property type="match status" value="1"/>
</dbReference>
<dbReference type="OrthoDB" id="408702at2759"/>
<evidence type="ECO:0000259" key="17">
    <source>
        <dbReference type="PROSITE" id="PS51747"/>
    </source>
</evidence>
<dbReference type="FunFam" id="3.40.140.10:FF:000016">
    <property type="entry name" value="Cytosine deaminase"/>
    <property type="match status" value="1"/>
</dbReference>
<keyword evidence="19" id="KW-1185">Reference proteome</keyword>
<comment type="function">
    <text evidence="12">Catalyzes the hydrolytic deamination of cytosine to uracil or 5-methylcytosine to thymine. Is involved in the pyrimidine salvage pathway, which allows the cell to utilize cytosine for pyrimidine nucleotide synthesis.</text>
</comment>
<evidence type="ECO:0000256" key="15">
    <source>
        <dbReference type="ARBA" id="ARBA00074321"/>
    </source>
</evidence>
<evidence type="ECO:0000256" key="2">
    <source>
        <dbReference type="ARBA" id="ARBA00004123"/>
    </source>
</evidence>
<dbReference type="GO" id="GO:0005634">
    <property type="term" value="C:nucleus"/>
    <property type="evidence" value="ECO:0007669"/>
    <property type="project" value="UniProtKB-SubCell"/>
</dbReference>
<evidence type="ECO:0000313" key="19">
    <source>
        <dbReference type="Proteomes" id="UP000807469"/>
    </source>
</evidence>
<evidence type="ECO:0000256" key="14">
    <source>
        <dbReference type="ARBA" id="ARBA00066550"/>
    </source>
</evidence>
<dbReference type="PANTHER" id="PTHR11079">
    <property type="entry name" value="CYTOSINE DEAMINASE FAMILY MEMBER"/>
    <property type="match status" value="1"/>
</dbReference>
<evidence type="ECO:0000256" key="6">
    <source>
        <dbReference type="ARBA" id="ARBA00022490"/>
    </source>
</evidence>
<evidence type="ECO:0000313" key="18">
    <source>
        <dbReference type="EMBL" id="KAF9474077.1"/>
    </source>
</evidence>
<evidence type="ECO:0000256" key="3">
    <source>
        <dbReference type="ARBA" id="ARBA00004496"/>
    </source>
</evidence>
<evidence type="ECO:0000256" key="11">
    <source>
        <dbReference type="ARBA" id="ARBA00050113"/>
    </source>
</evidence>
<dbReference type="PROSITE" id="PS00903">
    <property type="entry name" value="CYT_DCMP_DEAMINASES_1"/>
    <property type="match status" value="1"/>
</dbReference>
<evidence type="ECO:0000256" key="16">
    <source>
        <dbReference type="ARBA" id="ARBA00084039"/>
    </source>
</evidence>
<comment type="similarity">
    <text evidence="4">Belongs to the cytidine and deoxycytidylate deaminase family.</text>
</comment>
<keyword evidence="9" id="KW-0862">Zinc</keyword>
<dbReference type="PANTHER" id="PTHR11079:SF190">
    <property type="entry name" value="CYTOSINE DEAMINASE"/>
    <property type="match status" value="1"/>
</dbReference>
<dbReference type="GO" id="GO:0008270">
    <property type="term" value="F:zinc ion binding"/>
    <property type="evidence" value="ECO:0007669"/>
    <property type="project" value="InterPro"/>
</dbReference>
<sequence length="175" mass="18926">MSTNVTTATTTADWSTIDAHGLRLAIAQAHISVSEGGIPIGSAILLSIDSYGSEASLTHYTVLGAGHNERLQKGSAILHGEMSALEDAGRLRAEVYRQATLYTTLSPCSMCTGAILLYRIPRVVVAEDTTLKGGVDYLRSKGVEVIVLDNEECKTLMRTFIEQKPEEWNEDIGEV</sequence>
<dbReference type="Proteomes" id="UP000807469">
    <property type="component" value="Unassembled WGS sequence"/>
</dbReference>
<proteinExistence type="inferred from homology"/>
<feature type="domain" description="CMP/dCMP-type deaminase" evidence="17">
    <location>
        <begin position="16"/>
        <end position="136"/>
    </location>
</feature>
<dbReference type="EC" id="3.5.4.1" evidence="14"/>
<evidence type="ECO:0000256" key="7">
    <source>
        <dbReference type="ARBA" id="ARBA00022723"/>
    </source>
</evidence>
<evidence type="ECO:0000256" key="13">
    <source>
        <dbReference type="ARBA" id="ARBA00060700"/>
    </source>
</evidence>
<comment type="catalytic activity">
    <reaction evidence="11">
        <text>cytosine + H2O + H(+) = uracil + NH4(+)</text>
        <dbReference type="Rhea" id="RHEA:20605"/>
        <dbReference type="ChEBI" id="CHEBI:15377"/>
        <dbReference type="ChEBI" id="CHEBI:15378"/>
        <dbReference type="ChEBI" id="CHEBI:16040"/>
        <dbReference type="ChEBI" id="CHEBI:17568"/>
        <dbReference type="ChEBI" id="CHEBI:28938"/>
        <dbReference type="EC" id="3.5.4.1"/>
    </reaction>
</comment>
<dbReference type="AlphaFoldDB" id="A0A9P5YQN4"/>
<dbReference type="GO" id="GO:0019858">
    <property type="term" value="P:cytosine metabolic process"/>
    <property type="evidence" value="ECO:0007669"/>
    <property type="project" value="UniProtKB-ARBA"/>
</dbReference>
<accession>A0A9P5YQN4</accession>
<comment type="subunit">
    <text evidence="5">Homodimer.</text>
</comment>
<evidence type="ECO:0000256" key="9">
    <source>
        <dbReference type="ARBA" id="ARBA00022833"/>
    </source>
</evidence>